<dbReference type="Proteomes" id="UP000256645">
    <property type="component" value="Unassembled WGS sequence"/>
</dbReference>
<protein>
    <submittedName>
        <fullName evidence="1">Uncharacterized protein</fullName>
    </submittedName>
</protein>
<dbReference type="EMBL" id="PDLM01000017">
    <property type="protein sequence ID" value="RDW58769.1"/>
    <property type="molecule type" value="Genomic_DNA"/>
</dbReference>
<sequence>MAAPSSDLKNTDLVLSISAESVQKQIQALYNTSIEDTGEYVIPRVLEIRKPKEGGGYYKTGLTAYCECPIIDFSGDKMTKSNTAKYTTARISFKLKKNPKTGADAVINYFSEKEEGIVPKVINDYTMGWEINVGFKNIQQILQDVVDRSNVPSTASKALGQYIDSRVFTVSSLFCSFQSAQMARSFAVYDSTGNVVRGDAEEAFINGVTAWYKDHDDGTPNKNNPFILGYTISQNIASISDVNKAAVKPPPECFIPSSFRCSLSPRVPPPINETDIPTPLPSSDDLCSGTINYLLRTFRPQGIPAPPPLLEGDGYFPSNPFSVMKRKATPGGLDGLMVISAATFNSWFAPHFEVAYEEVLKCVNPRYEKNYNIVDGSRHSEQTPICNRYMQGRTHKRENYTVLLRNDFEREDNGYTYRVYVKVRSNVDVTYSNLATNPDDSDDTKHAVKIVITSRNEISNSKYTREINFWGTAPEVADEEDPAGWSLSRGSLAWLNFRYEFTLRPDPVNRGSLQLNLDAQSHHGDDGRIRTFERRRQGGDPEWGAWSDWESESNIQGLAEAFGGSMQSFAEEMASFGSSKLTDAVTKLGETFKSSIILPAAEVFMFKGVDVDENGNLYVGVAYDTPTAEQVSRKAN</sequence>
<organism evidence="1 2">
    <name type="scientific">Coleophoma cylindrospora</name>
    <dbReference type="NCBI Taxonomy" id="1849047"/>
    <lineage>
        <taxon>Eukaryota</taxon>
        <taxon>Fungi</taxon>
        <taxon>Dikarya</taxon>
        <taxon>Ascomycota</taxon>
        <taxon>Pezizomycotina</taxon>
        <taxon>Leotiomycetes</taxon>
        <taxon>Helotiales</taxon>
        <taxon>Dermateaceae</taxon>
        <taxon>Coleophoma</taxon>
    </lineage>
</organism>
<comment type="caution">
    <text evidence="1">The sequence shown here is derived from an EMBL/GenBank/DDBJ whole genome shotgun (WGS) entry which is preliminary data.</text>
</comment>
<reference evidence="1 2" key="1">
    <citation type="journal article" date="2018" name="IMA Fungus">
        <title>IMA Genome-F 9: Draft genome sequence of Annulohypoxylon stygium, Aspergillus mulundensis, Berkeleyomyces basicola (syn. Thielaviopsis basicola), Ceratocystis smalleyi, two Cercospora beticola strains, Coleophoma cylindrospora, Fusarium fracticaudum, Phialophora cf. hyalina, and Morchella septimelata.</title>
        <authorList>
            <person name="Wingfield B.D."/>
            <person name="Bills G.F."/>
            <person name="Dong Y."/>
            <person name="Huang W."/>
            <person name="Nel W.J."/>
            <person name="Swalarsk-Parry B.S."/>
            <person name="Vaghefi N."/>
            <person name="Wilken P.M."/>
            <person name="An Z."/>
            <person name="de Beer Z.W."/>
            <person name="De Vos L."/>
            <person name="Chen L."/>
            <person name="Duong T.A."/>
            <person name="Gao Y."/>
            <person name="Hammerbacher A."/>
            <person name="Kikkert J.R."/>
            <person name="Li Y."/>
            <person name="Li H."/>
            <person name="Li K."/>
            <person name="Li Q."/>
            <person name="Liu X."/>
            <person name="Ma X."/>
            <person name="Naidoo K."/>
            <person name="Pethybridge S.J."/>
            <person name="Sun J."/>
            <person name="Steenkamp E.T."/>
            <person name="van der Nest M.A."/>
            <person name="van Wyk S."/>
            <person name="Wingfield M.J."/>
            <person name="Xiong C."/>
            <person name="Yue Q."/>
            <person name="Zhang X."/>
        </authorList>
    </citation>
    <scope>NUCLEOTIDE SEQUENCE [LARGE SCALE GENOMIC DNA]</scope>
    <source>
        <strain evidence="1 2">BP6252</strain>
    </source>
</reference>
<dbReference type="AlphaFoldDB" id="A0A3D8QAF0"/>
<name>A0A3D8QAF0_9HELO</name>
<gene>
    <name evidence="1" type="ORF">BP6252_13245</name>
</gene>
<dbReference type="OrthoDB" id="5430916at2759"/>
<accession>A0A3D8QAF0</accession>
<evidence type="ECO:0000313" key="2">
    <source>
        <dbReference type="Proteomes" id="UP000256645"/>
    </source>
</evidence>
<evidence type="ECO:0000313" key="1">
    <source>
        <dbReference type="EMBL" id="RDW58769.1"/>
    </source>
</evidence>
<proteinExistence type="predicted"/>
<keyword evidence="2" id="KW-1185">Reference proteome</keyword>